<feature type="region of interest" description="Disordered" evidence="1">
    <location>
        <begin position="511"/>
        <end position="575"/>
    </location>
</feature>
<feature type="compositionally biased region" description="Polar residues" evidence="1">
    <location>
        <begin position="1221"/>
        <end position="1231"/>
    </location>
</feature>
<dbReference type="EMBL" id="JAUEPN010000006">
    <property type="protein sequence ID" value="KAK3293561.1"/>
    <property type="molecule type" value="Genomic_DNA"/>
</dbReference>
<feature type="region of interest" description="Disordered" evidence="1">
    <location>
        <begin position="1300"/>
        <end position="1319"/>
    </location>
</feature>
<comment type="caution">
    <text evidence="2">The sequence shown here is derived from an EMBL/GenBank/DDBJ whole genome shotgun (WGS) entry which is preliminary data.</text>
</comment>
<feature type="compositionally biased region" description="Acidic residues" evidence="1">
    <location>
        <begin position="49"/>
        <end position="60"/>
    </location>
</feature>
<feature type="compositionally biased region" description="Basic and acidic residues" evidence="1">
    <location>
        <begin position="408"/>
        <end position="422"/>
    </location>
</feature>
<feature type="compositionally biased region" description="Basic and acidic residues" evidence="1">
    <location>
        <begin position="305"/>
        <end position="319"/>
    </location>
</feature>
<feature type="region of interest" description="Disordered" evidence="1">
    <location>
        <begin position="1177"/>
        <end position="1231"/>
    </location>
</feature>
<dbReference type="Proteomes" id="UP001278766">
    <property type="component" value="Unassembled WGS sequence"/>
</dbReference>
<gene>
    <name evidence="2" type="ORF">B0H64DRAFT_434719</name>
</gene>
<feature type="compositionally biased region" description="Low complexity" evidence="1">
    <location>
        <begin position="920"/>
        <end position="949"/>
    </location>
</feature>
<feature type="region of interest" description="Disordered" evidence="1">
    <location>
        <begin position="806"/>
        <end position="973"/>
    </location>
</feature>
<feature type="compositionally biased region" description="Acidic residues" evidence="1">
    <location>
        <begin position="260"/>
        <end position="272"/>
    </location>
</feature>
<evidence type="ECO:0000256" key="1">
    <source>
        <dbReference type="SAM" id="MobiDB-lite"/>
    </source>
</evidence>
<dbReference type="PANTHER" id="PTHR48125">
    <property type="entry name" value="LP07818P1"/>
    <property type="match status" value="1"/>
</dbReference>
<feature type="compositionally biased region" description="Polar residues" evidence="1">
    <location>
        <begin position="908"/>
        <end position="919"/>
    </location>
</feature>
<reference evidence="2" key="2">
    <citation type="submission" date="2023-06" db="EMBL/GenBank/DDBJ databases">
        <authorList>
            <consortium name="Lawrence Berkeley National Laboratory"/>
            <person name="Haridas S."/>
            <person name="Hensen N."/>
            <person name="Bonometti L."/>
            <person name="Westerberg I."/>
            <person name="Brannstrom I.O."/>
            <person name="Guillou S."/>
            <person name="Cros-Aarteil S."/>
            <person name="Calhoun S."/>
            <person name="Kuo A."/>
            <person name="Mondo S."/>
            <person name="Pangilinan J."/>
            <person name="Riley R."/>
            <person name="Labutti K."/>
            <person name="Andreopoulos B."/>
            <person name="Lipzen A."/>
            <person name="Chen C."/>
            <person name="Yanf M."/>
            <person name="Daum C."/>
            <person name="Ng V."/>
            <person name="Clum A."/>
            <person name="Steindorff A."/>
            <person name="Ohm R."/>
            <person name="Martin F."/>
            <person name="Silar P."/>
            <person name="Natvig D."/>
            <person name="Lalanne C."/>
            <person name="Gautier V."/>
            <person name="Ament-Velasquez S.L."/>
            <person name="Kruys A."/>
            <person name="Hutchinson M.I."/>
            <person name="Powell A.J."/>
            <person name="Barry K."/>
            <person name="Miller A.N."/>
            <person name="Grigoriev I.V."/>
            <person name="Debuchy R."/>
            <person name="Gladieux P."/>
            <person name="Thoren M.H."/>
            <person name="Johannesson H."/>
        </authorList>
    </citation>
    <scope>NUCLEOTIDE SEQUENCE</scope>
    <source>
        <strain evidence="2">CBS 168.71</strain>
    </source>
</reference>
<protein>
    <recommendedName>
        <fullName evidence="4">Pathway-specific nitrogen regulator</fullName>
    </recommendedName>
</protein>
<feature type="compositionally biased region" description="Acidic residues" evidence="1">
    <location>
        <begin position="224"/>
        <end position="247"/>
    </location>
</feature>
<feature type="region of interest" description="Disordered" evidence="1">
    <location>
        <begin position="337"/>
        <end position="483"/>
    </location>
</feature>
<accession>A0AAE0HBT7</accession>
<feature type="compositionally biased region" description="Acidic residues" evidence="1">
    <location>
        <begin position="93"/>
        <end position="130"/>
    </location>
</feature>
<name>A0AAE0HBT7_9PEZI</name>
<dbReference type="GeneID" id="87843047"/>
<feature type="compositionally biased region" description="Acidic residues" evidence="1">
    <location>
        <begin position="141"/>
        <end position="215"/>
    </location>
</feature>
<evidence type="ECO:0000313" key="3">
    <source>
        <dbReference type="Proteomes" id="UP001278766"/>
    </source>
</evidence>
<evidence type="ECO:0008006" key="4">
    <source>
        <dbReference type="Google" id="ProtNLM"/>
    </source>
</evidence>
<sequence length="1319" mass="143122">MPRKTPDLDLDFNIFVDPSCLSAPMDDETLATMPPSSEEVQAPAVVPDTPDEPAAEVAVEDAERVAEDSTSGAAEEAQEHSAPEADVTLADEAPIEEQPEPEITESETAAEEQEDEDAAQTTSTEEETPGTEDASVPESSTEADLEVTPEPEADEPAPEPEQCDEPSPEIDEPEADTTFDAEAVEEPGAETDPAEEPMAEDYVPEPETEVADTESVEQPAVDEFIAEPQEDELPQEEDQVPEEEEVPAPEVAEHTAASDEPAEAMTVDDLEETNNASDAPQEEDSPEDVDASISQAAEPDVNEEDLSRQRSSVDRKASLRTEALIQAAARAVVAKIEKRKSGDMPQEEDELDNSLVSNDSQDTYVLGDEGQSTLSVDAPDSRRQSSESQARHIPSRSISSDDAGDSSSHNERDDDVFSDRSARSSLYSLDQHDDADIPSIKTPQAKESFSRRDSYASSQPHDHSSARTASNFSNISGLSSYDDPKLTFIPTHRETRMPFRTPSEIRAMQMASPTPSVFSGSSPSRSSTHKHHHHQGPRSSNGGGGGPPSSISRLGSPTVSAQYSPKGRSTPPRFKSARKEAPLVLLHVTLLPLRWVWGDVLNTLDSVLQPPAKAATATTAGEDAAAAAAAGATAPAQLFEPSDPLKTLRDAWRELQDRVGDTVLERGILLPHPQNDYEVLEERLLEALELPLKRRARILECGHYVGPANVPEDGESDDEGLDGAEGKTHWCGMCGSEIRCEDLGTGRVFRVKVYASNGLMRAGAWEACWKEMERVDIEVEPIVELAVQNELEKLAVLQMELEEQRRRELELERMPDPEPERKSDPDRRAASRQQADLAAEAEMESQRGMASSPAPSALQLAMRAATPQPSASNTLVRAGTPAGYGVDASEERRLRDEERMREIYGDMPSTTPNPAPSSDHQQQQQQQPQPQQQQQPQSHPHYQQHQQQHTPPPPLPMLTDGTHHPQDPYRPRPIVLDENAGFLDLLTQAFKVLLRDPKNVAIILLCVFLVVMVKRPGATAGVENQVQVVPQAPVVQGVQGVGQGSGFGQGVGYRVEGFEGFEGGKGEGYAGVGGGAAGEREREVEVGVEVVEAAEEKEVEEPVEVEEKTVVEEVPVVEEAVEQQVVLESREEDVVEAQEVAEPEAREPVPSFELPADVCAPRGPEYPVTLVGEMPAAEVSSDLETEVEQPLTDDAAETNALDNAVTGEEDATTKCDLDSDPNGSDSDALQASTSAFLPGPFVTERTTVRVFETVTQTVRVSVVTQTETVSTVVTAVPQTVEETVFETETVRITVSVPVEEQKKKAKPTKGCQEKEKGWF</sequence>
<reference evidence="2" key="1">
    <citation type="journal article" date="2023" name="Mol. Phylogenet. Evol.">
        <title>Genome-scale phylogeny and comparative genomics of the fungal order Sordariales.</title>
        <authorList>
            <person name="Hensen N."/>
            <person name="Bonometti L."/>
            <person name="Westerberg I."/>
            <person name="Brannstrom I.O."/>
            <person name="Guillou S."/>
            <person name="Cros-Aarteil S."/>
            <person name="Calhoun S."/>
            <person name="Haridas S."/>
            <person name="Kuo A."/>
            <person name="Mondo S."/>
            <person name="Pangilinan J."/>
            <person name="Riley R."/>
            <person name="LaButti K."/>
            <person name="Andreopoulos B."/>
            <person name="Lipzen A."/>
            <person name="Chen C."/>
            <person name="Yan M."/>
            <person name="Daum C."/>
            <person name="Ng V."/>
            <person name="Clum A."/>
            <person name="Steindorff A."/>
            <person name="Ohm R.A."/>
            <person name="Martin F."/>
            <person name="Silar P."/>
            <person name="Natvig D.O."/>
            <person name="Lalanne C."/>
            <person name="Gautier V."/>
            <person name="Ament-Velasquez S.L."/>
            <person name="Kruys A."/>
            <person name="Hutchinson M.I."/>
            <person name="Powell A.J."/>
            <person name="Barry K."/>
            <person name="Miller A.N."/>
            <person name="Grigoriev I.V."/>
            <person name="Debuchy R."/>
            <person name="Gladieux P."/>
            <person name="Hiltunen Thoren M."/>
            <person name="Johannesson H."/>
        </authorList>
    </citation>
    <scope>NUCLEOTIDE SEQUENCE</scope>
    <source>
        <strain evidence="2">CBS 168.71</strain>
    </source>
</reference>
<feature type="compositionally biased region" description="Basic and acidic residues" evidence="1">
    <location>
        <begin position="889"/>
        <end position="904"/>
    </location>
</feature>
<feature type="compositionally biased region" description="Basic and acidic residues" evidence="1">
    <location>
        <begin position="806"/>
        <end position="829"/>
    </location>
</feature>
<keyword evidence="3" id="KW-1185">Reference proteome</keyword>
<feature type="region of interest" description="Disordered" evidence="1">
    <location>
        <begin position="25"/>
        <end position="320"/>
    </location>
</feature>
<evidence type="ECO:0000313" key="2">
    <source>
        <dbReference type="EMBL" id="KAK3293561.1"/>
    </source>
</evidence>
<dbReference type="RefSeq" id="XP_062657075.1">
    <property type="nucleotide sequence ID" value="XM_062806099.1"/>
</dbReference>
<feature type="compositionally biased region" description="Polar residues" evidence="1">
    <location>
        <begin position="354"/>
        <end position="363"/>
    </location>
</feature>
<feature type="compositionally biased region" description="Basic residues" evidence="1">
    <location>
        <begin position="527"/>
        <end position="536"/>
    </location>
</feature>
<organism evidence="2 3">
    <name type="scientific">Chaetomium fimeti</name>
    <dbReference type="NCBI Taxonomy" id="1854472"/>
    <lineage>
        <taxon>Eukaryota</taxon>
        <taxon>Fungi</taxon>
        <taxon>Dikarya</taxon>
        <taxon>Ascomycota</taxon>
        <taxon>Pezizomycotina</taxon>
        <taxon>Sordariomycetes</taxon>
        <taxon>Sordariomycetidae</taxon>
        <taxon>Sordariales</taxon>
        <taxon>Chaetomiaceae</taxon>
        <taxon>Chaetomium</taxon>
    </lineage>
</organism>
<proteinExistence type="predicted"/>
<feature type="compositionally biased region" description="Polar residues" evidence="1">
    <location>
        <begin position="466"/>
        <end position="479"/>
    </location>
</feature>
<feature type="compositionally biased region" description="Low complexity" evidence="1">
    <location>
        <begin position="395"/>
        <end position="407"/>
    </location>
</feature>
<feature type="compositionally biased region" description="Low complexity" evidence="1">
    <location>
        <begin position="548"/>
        <end position="557"/>
    </location>
</feature>
<feature type="compositionally biased region" description="Basic and acidic residues" evidence="1">
    <location>
        <begin position="448"/>
        <end position="465"/>
    </location>
</feature>
<dbReference type="PANTHER" id="PTHR48125:SF12">
    <property type="entry name" value="AT HOOK TRANSCRIPTION FACTOR FAMILY-RELATED"/>
    <property type="match status" value="1"/>
</dbReference>
<feature type="compositionally biased region" description="Acidic residues" evidence="1">
    <location>
        <begin position="280"/>
        <end position="290"/>
    </location>
</feature>
<feature type="compositionally biased region" description="Basic and acidic residues" evidence="1">
    <location>
        <begin position="961"/>
        <end position="970"/>
    </location>
</feature>
<feature type="compositionally biased region" description="Low complexity" evidence="1">
    <location>
        <begin position="512"/>
        <end position="526"/>
    </location>
</feature>